<accession>A0A6C0M089</accession>
<reference evidence="1" key="1">
    <citation type="journal article" date="2020" name="Nature">
        <title>Giant virus diversity and host interactions through global metagenomics.</title>
        <authorList>
            <person name="Schulz F."/>
            <person name="Roux S."/>
            <person name="Paez-Espino D."/>
            <person name="Jungbluth S."/>
            <person name="Walsh D.A."/>
            <person name="Denef V.J."/>
            <person name="McMahon K.D."/>
            <person name="Konstantinidis K.T."/>
            <person name="Eloe-Fadrosh E.A."/>
            <person name="Kyrpides N.C."/>
            <person name="Woyke T."/>
        </authorList>
    </citation>
    <scope>NUCLEOTIDE SEQUENCE</scope>
    <source>
        <strain evidence="1">GVMAG-S-1035085-51</strain>
    </source>
</reference>
<dbReference type="AlphaFoldDB" id="A0A6C0M089"/>
<name>A0A6C0M089_9ZZZZ</name>
<proteinExistence type="predicted"/>
<sequence length="273" mass="31872">MVKAWIIYPHQPQDFPHSLIKIKDGVRYIDDFIKSCHGLPFITTIDIESNDDFINISTDVLNLNEQNRAATLNLKENNNDNTYIQLSYMQDYIYYINDLVKEKGEEYLPKGVVQNYFGSLVNNQNENIYGNALVFKVDNKKLVDLEATEIFSLLCNFYYVKTYQVRNGELVEITFPNLQPIIADALKDRHKHVLDLWEFYGPQNMDYSDLGVVPVNISDYEGLIILKQKENMNEVWKALKQVEEKEGINKVPKNDIRGLYEDLNKEYLQGFFS</sequence>
<dbReference type="EMBL" id="MN740616">
    <property type="protein sequence ID" value="QHU35933.1"/>
    <property type="molecule type" value="Genomic_DNA"/>
</dbReference>
<organism evidence="1">
    <name type="scientific">viral metagenome</name>
    <dbReference type="NCBI Taxonomy" id="1070528"/>
    <lineage>
        <taxon>unclassified sequences</taxon>
        <taxon>metagenomes</taxon>
        <taxon>organismal metagenomes</taxon>
    </lineage>
</organism>
<evidence type="ECO:0000313" key="1">
    <source>
        <dbReference type="EMBL" id="QHU35933.1"/>
    </source>
</evidence>
<protein>
    <submittedName>
        <fullName evidence="1">Uncharacterized protein</fullName>
    </submittedName>
</protein>